<gene>
    <name evidence="1" type="ORF">AAFF_G00278030</name>
</gene>
<sequence>MRQVEAEGQGSVTRGDLFRTTADFYRHHHQQLWLWDAVSRGDLEGWGLGGVVGAVRLVISAGDTSMHLSGLEKGLSAAFRASGLQLWAKATTVHLPAGGPLQGTGGWPVGDDTLA</sequence>
<comment type="caution">
    <text evidence="1">The sequence shown here is derived from an EMBL/GenBank/DDBJ whole genome shotgun (WGS) entry which is preliminary data.</text>
</comment>
<evidence type="ECO:0000313" key="1">
    <source>
        <dbReference type="EMBL" id="KAJ8407229.1"/>
    </source>
</evidence>
<organism evidence="1 2">
    <name type="scientific">Aldrovandia affinis</name>
    <dbReference type="NCBI Taxonomy" id="143900"/>
    <lineage>
        <taxon>Eukaryota</taxon>
        <taxon>Metazoa</taxon>
        <taxon>Chordata</taxon>
        <taxon>Craniata</taxon>
        <taxon>Vertebrata</taxon>
        <taxon>Euteleostomi</taxon>
        <taxon>Actinopterygii</taxon>
        <taxon>Neopterygii</taxon>
        <taxon>Teleostei</taxon>
        <taxon>Notacanthiformes</taxon>
        <taxon>Halosauridae</taxon>
        <taxon>Aldrovandia</taxon>
    </lineage>
</organism>
<accession>A0AAD7SQU9</accession>
<keyword evidence="2" id="KW-1185">Reference proteome</keyword>
<name>A0AAD7SQU9_9TELE</name>
<dbReference type="EMBL" id="JAINUG010000039">
    <property type="protein sequence ID" value="KAJ8407229.1"/>
    <property type="molecule type" value="Genomic_DNA"/>
</dbReference>
<protein>
    <submittedName>
        <fullName evidence="1">Uncharacterized protein</fullName>
    </submittedName>
</protein>
<dbReference type="AlphaFoldDB" id="A0AAD7SQU9"/>
<reference evidence="1" key="1">
    <citation type="journal article" date="2023" name="Science">
        <title>Genome structures resolve the early diversification of teleost fishes.</title>
        <authorList>
            <person name="Parey E."/>
            <person name="Louis A."/>
            <person name="Montfort J."/>
            <person name="Bouchez O."/>
            <person name="Roques C."/>
            <person name="Iampietro C."/>
            <person name="Lluch J."/>
            <person name="Castinel A."/>
            <person name="Donnadieu C."/>
            <person name="Desvignes T."/>
            <person name="Floi Bucao C."/>
            <person name="Jouanno E."/>
            <person name="Wen M."/>
            <person name="Mejri S."/>
            <person name="Dirks R."/>
            <person name="Jansen H."/>
            <person name="Henkel C."/>
            <person name="Chen W.J."/>
            <person name="Zahm M."/>
            <person name="Cabau C."/>
            <person name="Klopp C."/>
            <person name="Thompson A.W."/>
            <person name="Robinson-Rechavi M."/>
            <person name="Braasch I."/>
            <person name="Lecointre G."/>
            <person name="Bobe J."/>
            <person name="Postlethwait J.H."/>
            <person name="Berthelot C."/>
            <person name="Roest Crollius H."/>
            <person name="Guiguen Y."/>
        </authorList>
    </citation>
    <scope>NUCLEOTIDE SEQUENCE</scope>
    <source>
        <strain evidence="1">NC1722</strain>
    </source>
</reference>
<evidence type="ECO:0000313" key="2">
    <source>
        <dbReference type="Proteomes" id="UP001221898"/>
    </source>
</evidence>
<proteinExistence type="predicted"/>
<dbReference type="Proteomes" id="UP001221898">
    <property type="component" value="Unassembled WGS sequence"/>
</dbReference>